<name>A0A4U1CQN0_9SPHI</name>
<evidence type="ECO:0000256" key="1">
    <source>
        <dbReference type="SAM" id="SignalP"/>
    </source>
</evidence>
<dbReference type="AlphaFoldDB" id="A0A4U1CQN0"/>
<dbReference type="Proteomes" id="UP000309488">
    <property type="component" value="Unassembled WGS sequence"/>
</dbReference>
<dbReference type="PANTHER" id="PTHR34406:SF1">
    <property type="entry name" value="PROTEIN YCEI"/>
    <property type="match status" value="1"/>
</dbReference>
<protein>
    <submittedName>
        <fullName evidence="3">YceI family protein</fullName>
    </submittedName>
</protein>
<feature type="domain" description="Lipid/polyisoprenoid-binding YceI-like" evidence="2">
    <location>
        <begin position="22"/>
        <end position="197"/>
    </location>
</feature>
<comment type="caution">
    <text evidence="3">The sequence shown here is derived from an EMBL/GenBank/DDBJ whole genome shotgun (WGS) entry which is preliminary data.</text>
</comment>
<dbReference type="PANTHER" id="PTHR34406">
    <property type="entry name" value="PROTEIN YCEI"/>
    <property type="match status" value="1"/>
</dbReference>
<sequence length="198" mass="22425">MINKTTLILLLCVLSLSVKAQNYLLDIKKSKILWKIETVGKHNGYILFSSGKLNYSGKGQPTTAYFTINMNGMRSMDRPTAKGREKIDIELRSPGFFDVNIHPTATMDVKQILPTPTPLIYRVRGNLTIKGITNPIEFTAAIVKKGEVITVKSNLTIARAKWKIDLQEKPKDHDFFATIKDKMMPEDIMITLDLTFHK</sequence>
<dbReference type="Gene3D" id="2.40.128.110">
    <property type="entry name" value="Lipid/polyisoprenoid-binding, YceI-like"/>
    <property type="match status" value="1"/>
</dbReference>
<organism evidence="3 4">
    <name type="scientific">Pedobacter polaris</name>
    <dbReference type="NCBI Taxonomy" id="2571273"/>
    <lineage>
        <taxon>Bacteria</taxon>
        <taxon>Pseudomonadati</taxon>
        <taxon>Bacteroidota</taxon>
        <taxon>Sphingobacteriia</taxon>
        <taxon>Sphingobacteriales</taxon>
        <taxon>Sphingobacteriaceae</taxon>
        <taxon>Pedobacter</taxon>
    </lineage>
</organism>
<dbReference type="OrthoDB" id="951410at2"/>
<dbReference type="EMBL" id="SWBR01000002">
    <property type="protein sequence ID" value="TKC09953.1"/>
    <property type="molecule type" value="Genomic_DNA"/>
</dbReference>
<accession>A0A4U1CQN0</accession>
<proteinExistence type="predicted"/>
<dbReference type="RefSeq" id="WP_136839531.1">
    <property type="nucleotide sequence ID" value="NZ_SWBR01000002.1"/>
</dbReference>
<dbReference type="SMART" id="SM00867">
    <property type="entry name" value="YceI"/>
    <property type="match status" value="1"/>
</dbReference>
<dbReference type="SUPFAM" id="SSF101874">
    <property type="entry name" value="YceI-like"/>
    <property type="match status" value="1"/>
</dbReference>
<evidence type="ECO:0000313" key="3">
    <source>
        <dbReference type="EMBL" id="TKC09953.1"/>
    </source>
</evidence>
<evidence type="ECO:0000313" key="4">
    <source>
        <dbReference type="Proteomes" id="UP000309488"/>
    </source>
</evidence>
<dbReference type="InterPro" id="IPR036761">
    <property type="entry name" value="TTHA0802/YceI-like_sf"/>
</dbReference>
<gene>
    <name evidence="3" type="ORF">FA048_07010</name>
</gene>
<evidence type="ECO:0000259" key="2">
    <source>
        <dbReference type="SMART" id="SM00867"/>
    </source>
</evidence>
<dbReference type="InterPro" id="IPR007372">
    <property type="entry name" value="Lipid/polyisoprenoid-bd_YceI"/>
</dbReference>
<keyword evidence="4" id="KW-1185">Reference proteome</keyword>
<keyword evidence="1" id="KW-0732">Signal</keyword>
<reference evidence="3 4" key="1">
    <citation type="submission" date="2019-04" db="EMBL/GenBank/DDBJ databases">
        <title>Pedobacter sp. RP-3-22 sp. nov., isolated from Arctic soil.</title>
        <authorList>
            <person name="Dahal R.H."/>
            <person name="Kim D.-U."/>
        </authorList>
    </citation>
    <scope>NUCLEOTIDE SEQUENCE [LARGE SCALE GENOMIC DNA]</scope>
    <source>
        <strain evidence="3 4">RP-3-22</strain>
    </source>
</reference>
<feature type="chain" id="PRO_5020314966" evidence="1">
    <location>
        <begin position="21"/>
        <end position="198"/>
    </location>
</feature>
<feature type="signal peptide" evidence="1">
    <location>
        <begin position="1"/>
        <end position="20"/>
    </location>
</feature>
<dbReference type="Pfam" id="PF04264">
    <property type="entry name" value="YceI"/>
    <property type="match status" value="1"/>
</dbReference>